<protein>
    <submittedName>
        <fullName evidence="2">Uncharacterized protein</fullName>
    </submittedName>
</protein>
<dbReference type="AlphaFoldDB" id="A0A2I0HVE7"/>
<dbReference type="Proteomes" id="UP000233551">
    <property type="component" value="Unassembled WGS sequence"/>
</dbReference>
<feature type="region of interest" description="Disordered" evidence="1">
    <location>
        <begin position="1"/>
        <end position="22"/>
    </location>
</feature>
<feature type="compositionally biased region" description="Basic and acidic residues" evidence="1">
    <location>
        <begin position="35"/>
        <end position="48"/>
    </location>
</feature>
<feature type="compositionally biased region" description="Low complexity" evidence="1">
    <location>
        <begin position="1"/>
        <end position="12"/>
    </location>
</feature>
<comment type="caution">
    <text evidence="2">The sequence shown here is derived from an EMBL/GenBank/DDBJ whole genome shotgun (WGS) entry which is preliminary data.</text>
</comment>
<gene>
    <name evidence="2" type="ORF">CRG98_044412</name>
</gene>
<keyword evidence="3" id="KW-1185">Reference proteome</keyword>
<organism evidence="2 3">
    <name type="scientific">Punica granatum</name>
    <name type="common">Pomegranate</name>
    <dbReference type="NCBI Taxonomy" id="22663"/>
    <lineage>
        <taxon>Eukaryota</taxon>
        <taxon>Viridiplantae</taxon>
        <taxon>Streptophyta</taxon>
        <taxon>Embryophyta</taxon>
        <taxon>Tracheophyta</taxon>
        <taxon>Spermatophyta</taxon>
        <taxon>Magnoliopsida</taxon>
        <taxon>eudicotyledons</taxon>
        <taxon>Gunneridae</taxon>
        <taxon>Pentapetalae</taxon>
        <taxon>rosids</taxon>
        <taxon>malvids</taxon>
        <taxon>Myrtales</taxon>
        <taxon>Lythraceae</taxon>
        <taxon>Punica</taxon>
    </lineage>
</organism>
<dbReference type="EMBL" id="PGOL01005437">
    <property type="protein sequence ID" value="PKI35246.1"/>
    <property type="molecule type" value="Genomic_DNA"/>
</dbReference>
<reference evidence="2 3" key="1">
    <citation type="submission" date="2017-11" db="EMBL/GenBank/DDBJ databases">
        <title>De-novo sequencing of pomegranate (Punica granatum L.) genome.</title>
        <authorList>
            <person name="Akparov Z."/>
            <person name="Amiraslanov A."/>
            <person name="Hajiyeva S."/>
            <person name="Abbasov M."/>
            <person name="Kaur K."/>
            <person name="Hamwieh A."/>
            <person name="Solovyev V."/>
            <person name="Salamov A."/>
            <person name="Braich B."/>
            <person name="Kosarev P."/>
            <person name="Mahmoud A."/>
            <person name="Hajiyev E."/>
            <person name="Babayeva S."/>
            <person name="Izzatullayeva V."/>
            <person name="Mammadov A."/>
            <person name="Mammadov A."/>
            <person name="Sharifova S."/>
            <person name="Ojaghi J."/>
            <person name="Eynullazada K."/>
            <person name="Bayramov B."/>
            <person name="Abdulazimova A."/>
            <person name="Shahmuradov I."/>
        </authorList>
    </citation>
    <scope>NUCLEOTIDE SEQUENCE [LARGE SCALE GENOMIC DNA]</scope>
    <source>
        <strain evidence="3">cv. AG2017</strain>
        <tissue evidence="2">Leaf</tissue>
    </source>
</reference>
<evidence type="ECO:0000256" key="1">
    <source>
        <dbReference type="SAM" id="MobiDB-lite"/>
    </source>
</evidence>
<name>A0A2I0HVE7_PUNGR</name>
<feature type="compositionally biased region" description="Acidic residues" evidence="1">
    <location>
        <begin position="66"/>
        <end position="76"/>
    </location>
</feature>
<evidence type="ECO:0000313" key="3">
    <source>
        <dbReference type="Proteomes" id="UP000233551"/>
    </source>
</evidence>
<proteinExistence type="predicted"/>
<feature type="region of interest" description="Disordered" evidence="1">
    <location>
        <begin position="35"/>
        <end position="76"/>
    </location>
</feature>
<evidence type="ECO:0000313" key="2">
    <source>
        <dbReference type="EMBL" id="PKI35246.1"/>
    </source>
</evidence>
<accession>A0A2I0HVE7</accession>
<sequence length="76" mass="8047">MSSLSGSISLSSFTGTDDILPLEHTSIPNMIAKCKEGTSQRAARKTESNADAAGLQQSVSSTPESKEEESQETEVE</sequence>